<evidence type="ECO:0000313" key="2">
    <source>
        <dbReference type="EMBL" id="KAF2709729.1"/>
    </source>
</evidence>
<evidence type="ECO:0000256" key="1">
    <source>
        <dbReference type="SAM" id="SignalP"/>
    </source>
</evidence>
<feature type="chain" id="PRO_5026246981" description="Vacuolar protein sorting-associated protein 62" evidence="1">
    <location>
        <begin position="19"/>
        <end position="346"/>
    </location>
</feature>
<dbReference type="InterPro" id="IPR009291">
    <property type="entry name" value="Vps62"/>
</dbReference>
<dbReference type="Proteomes" id="UP000799428">
    <property type="component" value="Unassembled WGS sequence"/>
</dbReference>
<proteinExistence type="predicted"/>
<protein>
    <recommendedName>
        <fullName evidence="4">Vacuolar protein sorting-associated protein 62</fullName>
    </recommendedName>
</protein>
<keyword evidence="1" id="KW-0732">Signal</keyword>
<dbReference type="Pfam" id="PF06101">
    <property type="entry name" value="Vps62"/>
    <property type="match status" value="1"/>
</dbReference>
<gene>
    <name evidence="2" type="ORF">K504DRAFT_467679</name>
</gene>
<sequence length="346" mass="38071">MLLNSVISLSVLVAGIRATPVKHQQRQAPAGVPDFVLKHAPVVYLHSSETYLPSDIQSQLSNSVPEVNYNEVPAPSPLDLNNVNALGGDVWITSKDDITKDPEWIKGVKPDGNGKTNNAVTAAIIVNDKGDGNVDAFYMYFYAYNYGGNVLGSKKLNFGNHVGDWEHLMVRFSNGVPQAVWYSQHANGEAFKYDTVDKKDDSRPIAYSAQGTHANYAIPGTHDHTIPNFNLPAGVLEDHTDAGTLWDPLQSAYYYSYNAGENKFTAYDQNTPTAWLGFTGRWGDEEYPESDPRQVTLFGQKKFAGGPTGPADKQLNRKDICPENGQTCILRDFLVPRSVGLEEDKA</sequence>
<dbReference type="OrthoDB" id="188042at2759"/>
<name>A0A6G1KA06_9PLEO</name>
<organism evidence="2 3">
    <name type="scientific">Pleomassaria siparia CBS 279.74</name>
    <dbReference type="NCBI Taxonomy" id="1314801"/>
    <lineage>
        <taxon>Eukaryota</taxon>
        <taxon>Fungi</taxon>
        <taxon>Dikarya</taxon>
        <taxon>Ascomycota</taxon>
        <taxon>Pezizomycotina</taxon>
        <taxon>Dothideomycetes</taxon>
        <taxon>Pleosporomycetidae</taxon>
        <taxon>Pleosporales</taxon>
        <taxon>Pleomassariaceae</taxon>
        <taxon>Pleomassaria</taxon>
    </lineage>
</organism>
<dbReference type="PANTHER" id="PTHR48174">
    <property type="entry name" value="DUF946 FAMILY PROTEIN"/>
    <property type="match status" value="1"/>
</dbReference>
<evidence type="ECO:0008006" key="4">
    <source>
        <dbReference type="Google" id="ProtNLM"/>
    </source>
</evidence>
<keyword evidence="3" id="KW-1185">Reference proteome</keyword>
<accession>A0A6G1KA06</accession>
<feature type="signal peptide" evidence="1">
    <location>
        <begin position="1"/>
        <end position="18"/>
    </location>
</feature>
<evidence type="ECO:0000313" key="3">
    <source>
        <dbReference type="Proteomes" id="UP000799428"/>
    </source>
</evidence>
<dbReference type="EMBL" id="MU005770">
    <property type="protein sequence ID" value="KAF2709729.1"/>
    <property type="molecule type" value="Genomic_DNA"/>
</dbReference>
<dbReference type="PANTHER" id="PTHR48174:SF5">
    <property type="entry name" value="VACUOLAR PROTEIN SORTING-ASSOCIATED PROTEIN 62"/>
    <property type="match status" value="1"/>
</dbReference>
<reference evidence="2" key="1">
    <citation type="journal article" date="2020" name="Stud. Mycol.">
        <title>101 Dothideomycetes genomes: a test case for predicting lifestyles and emergence of pathogens.</title>
        <authorList>
            <person name="Haridas S."/>
            <person name="Albert R."/>
            <person name="Binder M."/>
            <person name="Bloem J."/>
            <person name="Labutti K."/>
            <person name="Salamov A."/>
            <person name="Andreopoulos B."/>
            <person name="Baker S."/>
            <person name="Barry K."/>
            <person name="Bills G."/>
            <person name="Bluhm B."/>
            <person name="Cannon C."/>
            <person name="Castanera R."/>
            <person name="Culley D."/>
            <person name="Daum C."/>
            <person name="Ezra D."/>
            <person name="Gonzalez J."/>
            <person name="Henrissat B."/>
            <person name="Kuo A."/>
            <person name="Liang C."/>
            <person name="Lipzen A."/>
            <person name="Lutzoni F."/>
            <person name="Magnuson J."/>
            <person name="Mondo S."/>
            <person name="Nolan M."/>
            <person name="Ohm R."/>
            <person name="Pangilinan J."/>
            <person name="Park H.-J."/>
            <person name="Ramirez L."/>
            <person name="Alfaro M."/>
            <person name="Sun H."/>
            <person name="Tritt A."/>
            <person name="Yoshinaga Y."/>
            <person name="Zwiers L.-H."/>
            <person name="Turgeon B."/>
            <person name="Goodwin S."/>
            <person name="Spatafora J."/>
            <person name="Crous P."/>
            <person name="Grigoriev I."/>
        </authorList>
    </citation>
    <scope>NUCLEOTIDE SEQUENCE</scope>
    <source>
        <strain evidence="2">CBS 279.74</strain>
    </source>
</reference>
<dbReference type="AlphaFoldDB" id="A0A6G1KA06"/>